<dbReference type="EC" id="1.14.16.5" evidence="11"/>
<protein>
    <recommendedName>
        <fullName evidence="12">Alkylglycerol monooxygenase</fullName>
        <ecNumber evidence="11">1.14.16.5</ecNumber>
    </recommendedName>
</protein>
<evidence type="ECO:0000256" key="3">
    <source>
        <dbReference type="ARBA" id="ARBA00022692"/>
    </source>
</evidence>
<feature type="transmembrane region" description="Helical" evidence="14">
    <location>
        <begin position="410"/>
        <end position="431"/>
    </location>
</feature>
<evidence type="ECO:0000256" key="6">
    <source>
        <dbReference type="ARBA" id="ARBA00023002"/>
    </source>
</evidence>
<evidence type="ECO:0000256" key="1">
    <source>
        <dbReference type="ARBA" id="ARBA00001962"/>
    </source>
</evidence>
<dbReference type="GO" id="GO:0050479">
    <property type="term" value="F:glyceryl-ether monooxygenase activity"/>
    <property type="evidence" value="ECO:0007669"/>
    <property type="project" value="UniProtKB-EC"/>
</dbReference>
<reference evidence="17 18" key="1">
    <citation type="journal article" date="2024" name="BMC Genomics">
        <title>Genome assembly of redclaw crayfish (Cherax quadricarinatus) provides insights into its immune adaptation and hypoxia tolerance.</title>
        <authorList>
            <person name="Liu Z."/>
            <person name="Zheng J."/>
            <person name="Li H."/>
            <person name="Fang K."/>
            <person name="Wang S."/>
            <person name="He J."/>
            <person name="Zhou D."/>
            <person name="Weng S."/>
            <person name="Chi M."/>
            <person name="Gu Z."/>
            <person name="He J."/>
            <person name="Li F."/>
            <person name="Wang M."/>
        </authorList>
    </citation>
    <scope>NUCLEOTIDE SEQUENCE [LARGE SCALE GENOMIC DNA]</scope>
    <source>
        <strain evidence="17">ZL_2023a</strain>
    </source>
</reference>
<dbReference type="PANTHER" id="PTHR21624">
    <property type="entry name" value="STEROL DESATURASE-RELATED PROTEIN"/>
    <property type="match status" value="1"/>
</dbReference>
<dbReference type="Pfam" id="PF04116">
    <property type="entry name" value="FA_hydroxylase"/>
    <property type="match status" value="1"/>
</dbReference>
<gene>
    <name evidence="17" type="ORF">OTU49_001824</name>
</gene>
<feature type="transmembrane region" description="Helical" evidence="14">
    <location>
        <begin position="36"/>
        <end position="55"/>
    </location>
</feature>
<keyword evidence="7" id="KW-0408">Iron</keyword>
<proteinExistence type="inferred from homology"/>
<evidence type="ECO:0000256" key="7">
    <source>
        <dbReference type="ARBA" id="ARBA00023004"/>
    </source>
</evidence>
<keyword evidence="9 14" id="KW-0472">Membrane</keyword>
<evidence type="ECO:0000313" key="18">
    <source>
        <dbReference type="Proteomes" id="UP001445076"/>
    </source>
</evidence>
<evidence type="ECO:0000256" key="2">
    <source>
        <dbReference type="ARBA" id="ARBA00004477"/>
    </source>
</evidence>
<feature type="transmembrane region" description="Helical" evidence="14">
    <location>
        <begin position="357"/>
        <end position="376"/>
    </location>
</feature>
<feature type="transmembrane region" description="Helical" evidence="14">
    <location>
        <begin position="326"/>
        <end position="345"/>
    </location>
</feature>
<evidence type="ECO:0000256" key="10">
    <source>
        <dbReference type="ARBA" id="ARBA00038190"/>
    </source>
</evidence>
<evidence type="ECO:0000256" key="9">
    <source>
        <dbReference type="ARBA" id="ARBA00023136"/>
    </source>
</evidence>
<comment type="cofactor">
    <cofactor evidence="1">
        <name>Fe cation</name>
        <dbReference type="ChEBI" id="CHEBI:24875"/>
    </cofactor>
</comment>
<evidence type="ECO:0000256" key="8">
    <source>
        <dbReference type="ARBA" id="ARBA00023098"/>
    </source>
</evidence>
<name>A0AAW0XHA3_CHEQU</name>
<dbReference type="GO" id="GO:0008610">
    <property type="term" value="P:lipid biosynthetic process"/>
    <property type="evidence" value="ECO:0007669"/>
    <property type="project" value="InterPro"/>
</dbReference>
<keyword evidence="5 14" id="KW-1133">Transmembrane helix</keyword>
<evidence type="ECO:0000259" key="15">
    <source>
        <dbReference type="Pfam" id="PF04116"/>
    </source>
</evidence>
<dbReference type="GO" id="GO:0005789">
    <property type="term" value="C:endoplasmic reticulum membrane"/>
    <property type="evidence" value="ECO:0007669"/>
    <property type="project" value="UniProtKB-SubCell"/>
</dbReference>
<evidence type="ECO:0000256" key="5">
    <source>
        <dbReference type="ARBA" id="ARBA00022989"/>
    </source>
</evidence>
<keyword evidence="4" id="KW-0256">Endoplasmic reticulum</keyword>
<comment type="catalytic activity">
    <reaction evidence="13">
        <text>1-O-(1,2-saturated-alkyl)-sn-glycerol + (6R)-L-erythro-5,6,7,8-tetrahydrobiopterin + O2 = a 1-(1-hydroxyalkyl)-sn-glycerol + (6R)-L-erythro-6,7-dihydrobiopterin + H2O</text>
        <dbReference type="Rhea" id="RHEA:36255"/>
        <dbReference type="ChEBI" id="CHEBI:15377"/>
        <dbReference type="ChEBI" id="CHEBI:15379"/>
        <dbReference type="ChEBI" id="CHEBI:43120"/>
        <dbReference type="ChEBI" id="CHEBI:59560"/>
        <dbReference type="ChEBI" id="CHEBI:73418"/>
        <dbReference type="ChEBI" id="CHEBI:83957"/>
        <dbReference type="EC" id="1.14.16.5"/>
    </reaction>
</comment>
<dbReference type="EMBL" id="JARKIK010000028">
    <property type="protein sequence ID" value="KAK8742355.1"/>
    <property type="molecule type" value="Genomic_DNA"/>
</dbReference>
<evidence type="ECO:0000313" key="17">
    <source>
        <dbReference type="EMBL" id="KAK8742355.1"/>
    </source>
</evidence>
<feature type="transmembrane region" description="Helical" evidence="14">
    <location>
        <begin position="161"/>
        <end position="183"/>
    </location>
</feature>
<feature type="transmembrane region" description="Helical" evidence="14">
    <location>
        <begin position="104"/>
        <end position="121"/>
    </location>
</feature>
<organism evidence="17 18">
    <name type="scientific">Cherax quadricarinatus</name>
    <name type="common">Australian red claw crayfish</name>
    <dbReference type="NCBI Taxonomy" id="27406"/>
    <lineage>
        <taxon>Eukaryota</taxon>
        <taxon>Metazoa</taxon>
        <taxon>Ecdysozoa</taxon>
        <taxon>Arthropoda</taxon>
        <taxon>Crustacea</taxon>
        <taxon>Multicrustacea</taxon>
        <taxon>Malacostraca</taxon>
        <taxon>Eumalacostraca</taxon>
        <taxon>Eucarida</taxon>
        <taxon>Decapoda</taxon>
        <taxon>Pleocyemata</taxon>
        <taxon>Astacidea</taxon>
        <taxon>Parastacoidea</taxon>
        <taxon>Parastacidae</taxon>
        <taxon>Cherax</taxon>
    </lineage>
</organism>
<comment type="caution">
    <text evidence="17">The sequence shown here is derived from an EMBL/GenBank/DDBJ whole genome shotgun (WGS) entry which is preliminary data.</text>
</comment>
<evidence type="ECO:0000256" key="14">
    <source>
        <dbReference type="SAM" id="Phobius"/>
    </source>
</evidence>
<evidence type="ECO:0000256" key="13">
    <source>
        <dbReference type="ARBA" id="ARBA00047556"/>
    </source>
</evidence>
<evidence type="ECO:0000259" key="16">
    <source>
        <dbReference type="Pfam" id="PF24858"/>
    </source>
</evidence>
<dbReference type="PANTHER" id="PTHR21624:SF1">
    <property type="entry name" value="ALKYLGLYCEROL MONOOXYGENASE"/>
    <property type="match status" value="1"/>
</dbReference>
<dbReference type="GO" id="GO:0005506">
    <property type="term" value="F:iron ion binding"/>
    <property type="evidence" value="ECO:0007669"/>
    <property type="project" value="InterPro"/>
</dbReference>
<dbReference type="InterPro" id="IPR051689">
    <property type="entry name" value="Sterol_desaturase/TMEM195"/>
</dbReference>
<dbReference type="AlphaFoldDB" id="A0AAW0XHA3"/>
<evidence type="ECO:0000256" key="4">
    <source>
        <dbReference type="ARBA" id="ARBA00022824"/>
    </source>
</evidence>
<keyword evidence="8" id="KW-0443">Lipid metabolism</keyword>
<keyword evidence="6" id="KW-0560">Oxidoreductase</keyword>
<keyword evidence="18" id="KW-1185">Reference proteome</keyword>
<dbReference type="GO" id="GO:0006643">
    <property type="term" value="P:membrane lipid metabolic process"/>
    <property type="evidence" value="ECO:0007669"/>
    <property type="project" value="TreeGrafter"/>
</dbReference>
<keyword evidence="3 14" id="KW-0812">Transmembrane</keyword>
<sequence>MERSLLQRVGTLLYLVHPNTTTFSSVDQVPNYIHEAIPLMLFITFLEFTVLYMLGKPTRLGQLNSSLGCALFSEVPTLVVTGASLIGYDWIFKFRLWDLPWDSPYTWLGAFTGIDFCYYWIHRANHELNILWAIHQVHHSSEDYNFGTAMRNSVFQRATNLAFYYPLALLGLPLPTIAVHIAFNYLFQFWLHTELVGNLGPIEWFFITPSHHRVHHGANKWCLDKNYGSVLVIWDRFFGTFEAERNNEEIVYGLTNQPQTYNVIWHQFFYFVEVYRKARSMSTWGDSLKALFYGPGWTPGMPRLGDPSTFTDVKAPRVKYDPRMSLWMFLYIVSHLALALLAQHWTVSHYMMVPSSTVFSVIIFVCVTVSVMSALFDRWPWAPVVETARCAACILCFTTRIIFIPAMDTAILVVFSASLLYWTMMLSFSIMTKKIK</sequence>
<dbReference type="Proteomes" id="UP001445076">
    <property type="component" value="Unassembled WGS sequence"/>
</dbReference>
<feature type="transmembrane region" description="Helical" evidence="14">
    <location>
        <begin position="67"/>
        <end position="92"/>
    </location>
</feature>
<dbReference type="EMBL" id="JARKIK010000028">
    <property type="protein sequence ID" value="KAK8742356.1"/>
    <property type="molecule type" value="Genomic_DNA"/>
</dbReference>
<reference evidence="17" key="2">
    <citation type="submission" date="2024-01" db="EMBL/GenBank/DDBJ databases">
        <authorList>
            <person name="He J."/>
            <person name="Wang M."/>
            <person name="Zheng J."/>
            <person name="Liu Z."/>
        </authorList>
    </citation>
    <scope>NUCLEOTIDE SEQUENCE</scope>
    <source>
        <strain evidence="17">ZL_2023a</strain>
        <tissue evidence="17">Muscle</tissue>
    </source>
</reference>
<dbReference type="Pfam" id="PF24858">
    <property type="entry name" value="AGMP_C"/>
    <property type="match status" value="1"/>
</dbReference>
<evidence type="ECO:0000256" key="12">
    <source>
        <dbReference type="ARBA" id="ARBA00040992"/>
    </source>
</evidence>
<feature type="domain" description="Alkylglycerol monooxygenase C-terminal" evidence="16">
    <location>
        <begin position="330"/>
        <end position="395"/>
    </location>
</feature>
<dbReference type="InterPro" id="IPR006694">
    <property type="entry name" value="Fatty_acid_hydroxylase"/>
</dbReference>
<comment type="subcellular location">
    <subcellularLocation>
        <location evidence="2">Endoplasmic reticulum membrane</location>
        <topology evidence="2">Multi-pass membrane protein</topology>
    </subcellularLocation>
</comment>
<evidence type="ECO:0000256" key="11">
    <source>
        <dbReference type="ARBA" id="ARBA00039026"/>
    </source>
</evidence>
<dbReference type="InterPro" id="IPR056853">
    <property type="entry name" value="AGMP_C"/>
</dbReference>
<comment type="similarity">
    <text evidence="10">Belongs to the sterol desaturase family. TMEM195 subfamily.</text>
</comment>
<accession>A0AAW0XHA3</accession>
<feature type="domain" description="Fatty acid hydroxylase" evidence="15">
    <location>
        <begin position="108"/>
        <end position="240"/>
    </location>
</feature>